<evidence type="ECO:0000256" key="4">
    <source>
        <dbReference type="ARBA" id="ARBA00023136"/>
    </source>
</evidence>
<dbReference type="Gene3D" id="2.60.120.260">
    <property type="entry name" value="Galactose-binding domain-like"/>
    <property type="match status" value="2"/>
</dbReference>
<dbReference type="STRING" id="181874.A0A409YGB9"/>
<sequence length="853" mass="93042">MSRMVVVDDTSHLIHYEGSWFVDTTGSQDSKGNYGPVINKTLHGTVTNASISFAYNGTGISALGTINLRNDSGVLDPQWQCFLDGVQLRSNPARDFENNWSLCNVASTPGVSVNDGPHILTVNITVQRSQTFWFDRINYKPSDSVPLDDETIIVQNNDPELMYDPSWVSLGGDSNATSQTGSNVTFFFQGISLSWFGYFPSQRSRGASSGTFSVDDGTPRSFTLEGLPNANSVTRYNQEFFRTPDLNPGHHKLDVVFLGNDKTTPLVLDYLVIRNSTAGTNQTNPSDGDGDGDLNVGVSGVSRSKVGVIVGGVLGGLAVVLGLLIVLLICQRRHRRKKKEDSRPQHITVIDTTGNGLPAEPSIRSRPLRTPLFSNPGISSFSHASQFLPSSKLARYQQQQSPAATSHPRSSGSESMSGPTSTFQSTYHQSAPSDRGFQSSEVIVHEDSGTGITVMGTNNLRNDSGVLDPQWQCFVDGVLLRSNPFSFFENNWSLCDLASTPGVSVEDGPHVLTVNVTVQRSQTFWFDRINYKPSTTVPLDDKVIMVENDDPDIQYDSHWIRWAGNANSTSQTGSKFKFFFDGISLSWLGYIPSNSPHGAASGTYSIDDNTPISFPLNGLPDANSVTLYNQEFFRTPDLNPGRHKLDVVFLGNEQTTPLVLDYLVIRRNGTAGVDQTTPSDGAGGQTSSSKTNLGAIVGGILGSLVIVLGILILLIYRRRRHRSKIREVPQNITIIDTTGNDHSRETSVHPHPSFPYPGVSFSHPSQFLPSSKLARYQENQRTHHIQTSPGLSSDPQSSVPSSAVQSTRYTQVPSEGDFQPDVVVHEDSGIRNVSPDPPPPPPRIEVPPSYTPT</sequence>
<feature type="compositionally biased region" description="Polar residues" evidence="5">
    <location>
        <begin position="423"/>
        <end position="436"/>
    </location>
</feature>
<feature type="compositionally biased region" description="Low complexity" evidence="5">
    <location>
        <begin position="406"/>
        <end position="422"/>
    </location>
</feature>
<accession>A0A409YGB9</accession>
<dbReference type="GO" id="GO:0016020">
    <property type="term" value="C:membrane"/>
    <property type="evidence" value="ECO:0007669"/>
    <property type="project" value="UniProtKB-SubCell"/>
</dbReference>
<dbReference type="PANTHER" id="PTHR15549">
    <property type="entry name" value="PAIRED IMMUNOGLOBULIN-LIKE TYPE 2 RECEPTOR"/>
    <property type="match status" value="1"/>
</dbReference>
<evidence type="ECO:0000313" key="7">
    <source>
        <dbReference type="EMBL" id="PPR02066.1"/>
    </source>
</evidence>
<dbReference type="EMBL" id="NHTK01001192">
    <property type="protein sequence ID" value="PPR02066.1"/>
    <property type="molecule type" value="Genomic_DNA"/>
</dbReference>
<evidence type="ECO:0000256" key="1">
    <source>
        <dbReference type="ARBA" id="ARBA00004167"/>
    </source>
</evidence>
<feature type="transmembrane region" description="Helical" evidence="6">
    <location>
        <begin position="306"/>
        <end position="329"/>
    </location>
</feature>
<comment type="subcellular location">
    <subcellularLocation>
        <location evidence="1">Membrane</location>
        <topology evidence="1">Single-pass membrane protein</topology>
    </subcellularLocation>
</comment>
<dbReference type="PANTHER" id="PTHR15549:SF30">
    <property type="entry name" value="MID2 DOMAIN-CONTAINING PROTEIN"/>
    <property type="match status" value="1"/>
</dbReference>
<dbReference type="InParanoid" id="A0A409YGB9"/>
<keyword evidence="8" id="KW-1185">Reference proteome</keyword>
<feature type="compositionally biased region" description="Basic and acidic residues" evidence="5">
    <location>
        <begin position="739"/>
        <end position="748"/>
    </location>
</feature>
<dbReference type="GO" id="GO:0071944">
    <property type="term" value="C:cell periphery"/>
    <property type="evidence" value="ECO:0007669"/>
    <property type="project" value="UniProtKB-ARBA"/>
</dbReference>
<protein>
    <submittedName>
        <fullName evidence="7">Uncharacterized protein</fullName>
    </submittedName>
</protein>
<evidence type="ECO:0000256" key="5">
    <source>
        <dbReference type="SAM" id="MobiDB-lite"/>
    </source>
</evidence>
<evidence type="ECO:0000256" key="6">
    <source>
        <dbReference type="SAM" id="Phobius"/>
    </source>
</evidence>
<keyword evidence="2 6" id="KW-0812">Transmembrane</keyword>
<dbReference type="AlphaFoldDB" id="A0A409YGB9"/>
<feature type="compositionally biased region" description="Low complexity" evidence="5">
    <location>
        <begin position="792"/>
        <end position="806"/>
    </location>
</feature>
<evidence type="ECO:0000256" key="3">
    <source>
        <dbReference type="ARBA" id="ARBA00022989"/>
    </source>
</evidence>
<dbReference type="Proteomes" id="UP000284842">
    <property type="component" value="Unassembled WGS sequence"/>
</dbReference>
<keyword evidence="3 6" id="KW-1133">Transmembrane helix</keyword>
<name>A0A409YGB9_9AGAR</name>
<feature type="region of interest" description="Disordered" evidence="5">
    <location>
        <begin position="778"/>
        <end position="853"/>
    </location>
</feature>
<feature type="region of interest" description="Disordered" evidence="5">
    <location>
        <begin position="736"/>
        <end position="761"/>
    </location>
</feature>
<organism evidence="7 8">
    <name type="scientific">Panaeolus cyanescens</name>
    <dbReference type="NCBI Taxonomy" id="181874"/>
    <lineage>
        <taxon>Eukaryota</taxon>
        <taxon>Fungi</taxon>
        <taxon>Dikarya</taxon>
        <taxon>Basidiomycota</taxon>
        <taxon>Agaricomycotina</taxon>
        <taxon>Agaricomycetes</taxon>
        <taxon>Agaricomycetidae</taxon>
        <taxon>Agaricales</taxon>
        <taxon>Agaricineae</taxon>
        <taxon>Galeropsidaceae</taxon>
        <taxon>Panaeolus</taxon>
    </lineage>
</organism>
<comment type="caution">
    <text evidence="7">The sequence shown here is derived from an EMBL/GenBank/DDBJ whole genome shotgun (WGS) entry which is preliminary data.</text>
</comment>
<gene>
    <name evidence="7" type="ORF">CVT24_011165</name>
</gene>
<proteinExistence type="predicted"/>
<reference evidence="7 8" key="1">
    <citation type="journal article" date="2018" name="Evol. Lett.">
        <title>Horizontal gene cluster transfer increased hallucinogenic mushroom diversity.</title>
        <authorList>
            <person name="Reynolds H.T."/>
            <person name="Vijayakumar V."/>
            <person name="Gluck-Thaler E."/>
            <person name="Korotkin H.B."/>
            <person name="Matheny P.B."/>
            <person name="Slot J.C."/>
        </authorList>
    </citation>
    <scope>NUCLEOTIDE SEQUENCE [LARGE SCALE GENOMIC DNA]</scope>
    <source>
        <strain evidence="7 8">2629</strain>
    </source>
</reference>
<dbReference type="InterPro" id="IPR051694">
    <property type="entry name" value="Immunoregulatory_rcpt-like"/>
</dbReference>
<feature type="region of interest" description="Disordered" evidence="5">
    <location>
        <begin position="395"/>
        <end position="436"/>
    </location>
</feature>
<keyword evidence="4 6" id="KW-0472">Membrane</keyword>
<feature type="region of interest" description="Disordered" evidence="5">
    <location>
        <begin position="335"/>
        <end position="371"/>
    </location>
</feature>
<dbReference type="OrthoDB" id="3029306at2759"/>
<feature type="transmembrane region" description="Helical" evidence="6">
    <location>
        <begin position="693"/>
        <end position="716"/>
    </location>
</feature>
<evidence type="ECO:0000256" key="2">
    <source>
        <dbReference type="ARBA" id="ARBA00022692"/>
    </source>
</evidence>
<evidence type="ECO:0000313" key="8">
    <source>
        <dbReference type="Proteomes" id="UP000284842"/>
    </source>
</evidence>
<feature type="compositionally biased region" description="Pro residues" evidence="5">
    <location>
        <begin position="835"/>
        <end position="853"/>
    </location>
</feature>